<accession>A0A1Y1WHK8</accession>
<dbReference type="AlphaFoldDB" id="A0A1Y1WHK8"/>
<proteinExistence type="predicted"/>
<evidence type="ECO:0000313" key="2">
    <source>
        <dbReference type="Proteomes" id="UP000193922"/>
    </source>
</evidence>
<organism evidence="1 2">
    <name type="scientific">Linderina pennispora</name>
    <dbReference type="NCBI Taxonomy" id="61395"/>
    <lineage>
        <taxon>Eukaryota</taxon>
        <taxon>Fungi</taxon>
        <taxon>Fungi incertae sedis</taxon>
        <taxon>Zoopagomycota</taxon>
        <taxon>Kickxellomycotina</taxon>
        <taxon>Kickxellomycetes</taxon>
        <taxon>Kickxellales</taxon>
        <taxon>Kickxellaceae</taxon>
        <taxon>Linderina</taxon>
    </lineage>
</organism>
<protein>
    <submittedName>
        <fullName evidence="1">Uncharacterized protein</fullName>
    </submittedName>
</protein>
<dbReference type="OrthoDB" id="10364123at2759"/>
<keyword evidence="2" id="KW-1185">Reference proteome</keyword>
<dbReference type="GeneID" id="63803188"/>
<dbReference type="RefSeq" id="XP_040746327.1">
    <property type="nucleotide sequence ID" value="XM_040886540.1"/>
</dbReference>
<comment type="caution">
    <text evidence="1">The sequence shown here is derived from an EMBL/GenBank/DDBJ whole genome shotgun (WGS) entry which is preliminary data.</text>
</comment>
<dbReference type="EMBL" id="MCFD01000002">
    <property type="protein sequence ID" value="ORX72987.1"/>
    <property type="molecule type" value="Genomic_DNA"/>
</dbReference>
<sequence>MNFSIGNLSANSFFVLFKTIQTISYTVDPLIRFGYIIVVSSKGWFAAKAYGDSVYSIDEDGEIHCRQFFENGFFPMFIANFAVNQNITALNDMKTGLRMDSPDQTVPRLLRQTPHGMESLSRRLSILQCY</sequence>
<name>A0A1Y1WHK8_9FUNG</name>
<dbReference type="Proteomes" id="UP000193922">
    <property type="component" value="Unassembled WGS sequence"/>
</dbReference>
<evidence type="ECO:0000313" key="1">
    <source>
        <dbReference type="EMBL" id="ORX72987.1"/>
    </source>
</evidence>
<gene>
    <name evidence="1" type="ORF">DL89DRAFT_265146</name>
</gene>
<reference evidence="1 2" key="1">
    <citation type="submission" date="2016-07" db="EMBL/GenBank/DDBJ databases">
        <title>Pervasive Adenine N6-methylation of Active Genes in Fungi.</title>
        <authorList>
            <consortium name="DOE Joint Genome Institute"/>
            <person name="Mondo S.J."/>
            <person name="Dannebaum R.O."/>
            <person name="Kuo R.C."/>
            <person name="Labutti K."/>
            <person name="Haridas S."/>
            <person name="Kuo A."/>
            <person name="Salamov A."/>
            <person name="Ahrendt S.R."/>
            <person name="Lipzen A."/>
            <person name="Sullivan W."/>
            <person name="Andreopoulos W.B."/>
            <person name="Clum A."/>
            <person name="Lindquist E."/>
            <person name="Daum C."/>
            <person name="Ramamoorthy G.K."/>
            <person name="Gryganskyi A."/>
            <person name="Culley D."/>
            <person name="Magnuson J.K."/>
            <person name="James T.Y."/>
            <person name="O'Malley M.A."/>
            <person name="Stajich J.E."/>
            <person name="Spatafora J.W."/>
            <person name="Visel A."/>
            <person name="Grigoriev I.V."/>
        </authorList>
    </citation>
    <scope>NUCLEOTIDE SEQUENCE [LARGE SCALE GENOMIC DNA]</scope>
    <source>
        <strain evidence="1 2">ATCC 12442</strain>
    </source>
</reference>